<evidence type="ECO:0000313" key="1">
    <source>
        <dbReference type="Proteomes" id="UP000887565"/>
    </source>
</evidence>
<protein>
    <submittedName>
        <fullName evidence="2">Uncharacterized protein</fullName>
    </submittedName>
</protein>
<proteinExistence type="predicted"/>
<name>A0A915I975_ROMCU</name>
<accession>A0A915I975</accession>
<dbReference type="WBParaSite" id="nRc.2.0.1.t10724-RA">
    <property type="protein sequence ID" value="nRc.2.0.1.t10724-RA"/>
    <property type="gene ID" value="nRc.2.0.1.g10724"/>
</dbReference>
<evidence type="ECO:0000313" key="2">
    <source>
        <dbReference type="WBParaSite" id="nRc.2.0.1.t10724-RA"/>
    </source>
</evidence>
<dbReference type="AlphaFoldDB" id="A0A915I975"/>
<dbReference type="Proteomes" id="UP000887565">
    <property type="component" value="Unplaced"/>
</dbReference>
<keyword evidence="1" id="KW-1185">Reference proteome</keyword>
<organism evidence="1 2">
    <name type="scientific">Romanomermis culicivorax</name>
    <name type="common">Nematode worm</name>
    <dbReference type="NCBI Taxonomy" id="13658"/>
    <lineage>
        <taxon>Eukaryota</taxon>
        <taxon>Metazoa</taxon>
        <taxon>Ecdysozoa</taxon>
        <taxon>Nematoda</taxon>
        <taxon>Enoplea</taxon>
        <taxon>Dorylaimia</taxon>
        <taxon>Mermithida</taxon>
        <taxon>Mermithoidea</taxon>
        <taxon>Mermithidae</taxon>
        <taxon>Romanomermis</taxon>
    </lineage>
</organism>
<sequence>MAGCVGSGTTTTTAAACVAGVFKAGCFTLTTSAGACGCTLTCPDPPACAVWKVEGRFNSTFETNSPAGV</sequence>
<reference evidence="2" key="1">
    <citation type="submission" date="2022-11" db="UniProtKB">
        <authorList>
            <consortium name="WormBaseParasite"/>
        </authorList>
    </citation>
    <scope>IDENTIFICATION</scope>
</reference>